<name>A0A7D5L2X4_9EURY</name>
<keyword evidence="1" id="KW-0472">Membrane</keyword>
<dbReference type="RefSeq" id="WP_179170377.1">
    <property type="nucleotide sequence ID" value="NZ_CP058529.1"/>
</dbReference>
<dbReference type="Pfam" id="PF06772">
    <property type="entry name" value="LtrA"/>
    <property type="match status" value="1"/>
</dbReference>
<evidence type="ECO:0000256" key="1">
    <source>
        <dbReference type="SAM" id="Phobius"/>
    </source>
</evidence>
<protein>
    <submittedName>
        <fullName evidence="2">Low temperature requirement protein A</fullName>
    </submittedName>
</protein>
<reference evidence="2 3" key="1">
    <citation type="submission" date="2020-07" db="EMBL/GenBank/DDBJ databases">
        <title>Gai3-2, isolated from salt lake.</title>
        <authorList>
            <person name="Cui H."/>
            <person name="Shi X."/>
        </authorList>
    </citation>
    <scope>NUCLEOTIDE SEQUENCE [LARGE SCALE GENOMIC DNA]</scope>
    <source>
        <strain evidence="2 3">Gai3-2</strain>
    </source>
</reference>
<feature type="transmembrane region" description="Helical" evidence="1">
    <location>
        <begin position="208"/>
        <end position="228"/>
    </location>
</feature>
<keyword evidence="1" id="KW-0812">Transmembrane</keyword>
<feature type="transmembrane region" description="Helical" evidence="1">
    <location>
        <begin position="57"/>
        <end position="77"/>
    </location>
</feature>
<dbReference type="Proteomes" id="UP000509750">
    <property type="component" value="Chromosome"/>
</dbReference>
<evidence type="ECO:0000313" key="2">
    <source>
        <dbReference type="EMBL" id="QLG28803.1"/>
    </source>
</evidence>
<sequence>MSSGFRDFLASLRGPVSVYSEPEGLPRHATWLELFFDLVFIVAVAELGAFLRESLSLVAVLEYASLFILVWWTWVGFSYYADVFDTDDLFSQVALIVVMFGVIIMSQTIHDALHGGSFEFAAAFLVLRLLYIGLTVRGWYMTGGSDKFFSYWVTFSSLSTFVWALSLFYADPGRFGLWTSAFLLEIAGIGIVYLVFDTVPVQVSHFPERLGLFTILVLGETILAVAAGTEGADWFLRSGITALGGFLVAVTLWWLYFNNFDERTIDRVLGQSELHWLHMRERMLVYVFGHYFVFTGIGAAGIGLEAAIEASIAGHEIEPVARVVLAGGIAAFLLGSSVCHRAMPTPIHDHLFAARIGTALIVVAGAVVGSHVSPVVATWLVAFLLLGLTVVEGVHRYSRSSAGAVEPEPGP</sequence>
<feature type="transmembrane region" description="Helical" evidence="1">
    <location>
        <begin position="234"/>
        <end position="257"/>
    </location>
</feature>
<dbReference type="PANTHER" id="PTHR36840">
    <property type="entry name" value="BLL5714 PROTEIN"/>
    <property type="match status" value="1"/>
</dbReference>
<feature type="transmembrane region" description="Helical" evidence="1">
    <location>
        <begin position="376"/>
        <end position="394"/>
    </location>
</feature>
<feature type="transmembrane region" description="Helical" evidence="1">
    <location>
        <begin position="175"/>
        <end position="196"/>
    </location>
</feature>
<gene>
    <name evidence="2" type="ORF">HUG10_15200</name>
</gene>
<feature type="transmembrane region" description="Helical" evidence="1">
    <location>
        <begin position="351"/>
        <end position="370"/>
    </location>
</feature>
<proteinExistence type="predicted"/>
<dbReference type="AlphaFoldDB" id="A0A7D5L2X4"/>
<dbReference type="GeneID" id="56030207"/>
<evidence type="ECO:0000313" key="3">
    <source>
        <dbReference type="Proteomes" id="UP000509750"/>
    </source>
</evidence>
<dbReference type="OrthoDB" id="214910at2157"/>
<dbReference type="PANTHER" id="PTHR36840:SF1">
    <property type="entry name" value="BLL5714 PROTEIN"/>
    <property type="match status" value="1"/>
</dbReference>
<dbReference type="InterPro" id="IPR010640">
    <property type="entry name" value="Low_temperature_requirement_A"/>
</dbReference>
<keyword evidence="3" id="KW-1185">Reference proteome</keyword>
<feature type="transmembrane region" description="Helical" evidence="1">
    <location>
        <begin position="148"/>
        <end position="169"/>
    </location>
</feature>
<feature type="transmembrane region" description="Helical" evidence="1">
    <location>
        <begin position="115"/>
        <end position="136"/>
    </location>
</feature>
<accession>A0A7D5L2X4</accession>
<organism evidence="2 3">
    <name type="scientific">Halorarum halophilum</name>
    <dbReference type="NCBI Taxonomy" id="2743090"/>
    <lineage>
        <taxon>Archaea</taxon>
        <taxon>Methanobacteriati</taxon>
        <taxon>Methanobacteriota</taxon>
        <taxon>Stenosarchaea group</taxon>
        <taxon>Halobacteria</taxon>
        <taxon>Halobacteriales</taxon>
        <taxon>Haloferacaceae</taxon>
        <taxon>Halorarum</taxon>
    </lineage>
</organism>
<feature type="transmembrane region" description="Helical" evidence="1">
    <location>
        <begin position="284"/>
        <end position="308"/>
    </location>
</feature>
<dbReference type="KEGG" id="halg:HUG10_15200"/>
<keyword evidence="1" id="KW-1133">Transmembrane helix</keyword>
<feature type="transmembrane region" description="Helical" evidence="1">
    <location>
        <begin position="89"/>
        <end position="109"/>
    </location>
</feature>
<feature type="transmembrane region" description="Helical" evidence="1">
    <location>
        <begin position="320"/>
        <end position="339"/>
    </location>
</feature>
<dbReference type="EMBL" id="CP058529">
    <property type="protein sequence ID" value="QLG28803.1"/>
    <property type="molecule type" value="Genomic_DNA"/>
</dbReference>